<name>A0A0M0J732_9EUKA</name>
<comment type="caution">
    <text evidence="2">The sequence shown here is derived from an EMBL/GenBank/DDBJ whole genome shotgun (WGS) entry which is preliminary data.</text>
</comment>
<dbReference type="Pfam" id="PF18599">
    <property type="entry name" value="LCIB_C_CA"/>
    <property type="match status" value="1"/>
</dbReference>
<evidence type="ECO:0000313" key="2">
    <source>
        <dbReference type="EMBL" id="KOO22147.1"/>
    </source>
</evidence>
<reference evidence="3" key="1">
    <citation type="journal article" date="2015" name="PLoS Genet.">
        <title>Genome Sequence and Transcriptome Analyses of Chrysochromulina tobin: Metabolic Tools for Enhanced Algal Fitness in the Prominent Order Prymnesiales (Haptophyceae).</title>
        <authorList>
            <person name="Hovde B.T."/>
            <person name="Deodato C.R."/>
            <person name="Hunsperger H.M."/>
            <person name="Ryken S.A."/>
            <person name="Yost W."/>
            <person name="Jha R.K."/>
            <person name="Patterson J."/>
            <person name="Monnat R.J. Jr."/>
            <person name="Barlow S.B."/>
            <person name="Starkenburg S.R."/>
            <person name="Cattolico R.A."/>
        </authorList>
    </citation>
    <scope>NUCLEOTIDE SEQUENCE</scope>
    <source>
        <strain evidence="3">CCMP291</strain>
    </source>
</reference>
<accession>A0A0M0J732</accession>
<keyword evidence="3" id="KW-1185">Reference proteome</keyword>
<dbReference type="EMBL" id="JWZX01003306">
    <property type="protein sequence ID" value="KOO22147.1"/>
    <property type="molecule type" value="Genomic_DNA"/>
</dbReference>
<dbReference type="OrthoDB" id="38305at2759"/>
<dbReference type="AlphaFoldDB" id="A0A0M0J732"/>
<feature type="domain" description="Limiting CO2-inducible protein B/C beta carbonyic anhydrase" evidence="1">
    <location>
        <begin position="27"/>
        <end position="241"/>
    </location>
</feature>
<evidence type="ECO:0000259" key="1">
    <source>
        <dbReference type="Pfam" id="PF18599"/>
    </source>
</evidence>
<organism evidence="2 3">
    <name type="scientific">Chrysochromulina tobinii</name>
    <dbReference type="NCBI Taxonomy" id="1460289"/>
    <lineage>
        <taxon>Eukaryota</taxon>
        <taxon>Haptista</taxon>
        <taxon>Haptophyta</taxon>
        <taxon>Prymnesiophyceae</taxon>
        <taxon>Prymnesiales</taxon>
        <taxon>Chrysochromulinaceae</taxon>
        <taxon>Chrysochromulina</taxon>
    </lineage>
</organism>
<sequence>MSRLTVTPRAAEAACNKYFPGALGGYTMDRLTAQTLGARGYTKDNTLFASCICPDEINFIPGEMVDLMKTRWGENFALGGLAGLPFVGKAGFSAFAHHVPAEGKAFIIFAPHVGVEADGSIGKILREHQHESSTACGAAVGAYKAILANKGPVPTADPDYDAQIGFIIEKLGQQVNDLVGAAPDPIAFVTYQMYVLARDTFVKQLTEAGGIYDDAVEVAVLGGIQINRAVGGDRFMPLMFQSRKQAPGTVVDLYEETFGAPPDLREALGGTMSNDLIYKYPLGK</sequence>
<dbReference type="PANTHER" id="PTHR38016:SF1">
    <property type="entry name" value="LIMITING CO2-INDUCIBLE PROTEIN B_C BETA CARBONYIC ANHYDRASE DOMAIN-CONTAINING PROTEIN"/>
    <property type="match status" value="1"/>
</dbReference>
<dbReference type="InterPro" id="IPR040703">
    <property type="entry name" value="LCIB/C_CA"/>
</dbReference>
<protein>
    <recommendedName>
        <fullName evidence="1">Limiting CO2-inducible protein B/C beta carbonyic anhydrase domain-containing protein</fullName>
    </recommendedName>
</protein>
<dbReference type="Proteomes" id="UP000037460">
    <property type="component" value="Unassembled WGS sequence"/>
</dbReference>
<proteinExistence type="predicted"/>
<evidence type="ECO:0000313" key="3">
    <source>
        <dbReference type="Proteomes" id="UP000037460"/>
    </source>
</evidence>
<dbReference type="PANTHER" id="PTHR38016">
    <property type="entry name" value="UNNAMED PRODUCT"/>
    <property type="match status" value="1"/>
</dbReference>
<gene>
    <name evidence="2" type="ORF">Ctob_000690</name>
</gene>